<proteinExistence type="predicted"/>
<reference evidence="2" key="1">
    <citation type="submission" date="2020-10" db="EMBL/GenBank/DDBJ databases">
        <authorList>
            <person name="Gilroy R."/>
        </authorList>
    </citation>
    <scope>NUCLEOTIDE SEQUENCE</scope>
    <source>
        <strain evidence="2">CHK123-3438</strain>
    </source>
</reference>
<feature type="signal peptide" evidence="1">
    <location>
        <begin position="1"/>
        <end position="24"/>
    </location>
</feature>
<sequence length="47" mass="4895">MKHKYTFRILPALCVLGMLIPGTAGNRGGMDHMTAEAGVQALAAAPI</sequence>
<gene>
    <name evidence="2" type="ORF">IAB60_12825</name>
</gene>
<dbReference type="EMBL" id="DVKS01000211">
    <property type="protein sequence ID" value="HIT42954.1"/>
    <property type="molecule type" value="Genomic_DNA"/>
</dbReference>
<organism evidence="2 3">
    <name type="scientific">Candidatus Caccovicinus merdipullorum</name>
    <dbReference type="NCBI Taxonomy" id="2840724"/>
    <lineage>
        <taxon>Bacteria</taxon>
        <taxon>Bacillati</taxon>
        <taxon>Bacillota</taxon>
        <taxon>Clostridia</taxon>
        <taxon>Eubacteriales</taxon>
        <taxon>Candidatus Caccovicinus</taxon>
    </lineage>
</organism>
<evidence type="ECO:0000256" key="1">
    <source>
        <dbReference type="SAM" id="SignalP"/>
    </source>
</evidence>
<comment type="caution">
    <text evidence="2">The sequence shown here is derived from an EMBL/GenBank/DDBJ whole genome shotgun (WGS) entry which is preliminary data.</text>
</comment>
<feature type="non-terminal residue" evidence="2">
    <location>
        <position position="47"/>
    </location>
</feature>
<evidence type="ECO:0000313" key="2">
    <source>
        <dbReference type="EMBL" id="HIT42954.1"/>
    </source>
</evidence>
<protein>
    <submittedName>
        <fullName evidence="2">Uncharacterized protein</fullName>
    </submittedName>
</protein>
<name>A0A9D1KGF9_9FIRM</name>
<reference evidence="2" key="2">
    <citation type="journal article" date="2021" name="PeerJ">
        <title>Extensive microbial diversity within the chicken gut microbiome revealed by metagenomics and culture.</title>
        <authorList>
            <person name="Gilroy R."/>
            <person name="Ravi A."/>
            <person name="Getino M."/>
            <person name="Pursley I."/>
            <person name="Horton D.L."/>
            <person name="Alikhan N.F."/>
            <person name="Baker D."/>
            <person name="Gharbi K."/>
            <person name="Hall N."/>
            <person name="Watson M."/>
            <person name="Adriaenssens E.M."/>
            <person name="Foster-Nyarko E."/>
            <person name="Jarju S."/>
            <person name="Secka A."/>
            <person name="Antonio M."/>
            <person name="Oren A."/>
            <person name="Chaudhuri R.R."/>
            <person name="La Ragione R."/>
            <person name="Hildebrand F."/>
            <person name="Pallen M.J."/>
        </authorList>
    </citation>
    <scope>NUCLEOTIDE SEQUENCE</scope>
    <source>
        <strain evidence="2">CHK123-3438</strain>
    </source>
</reference>
<accession>A0A9D1KGF9</accession>
<dbReference type="Proteomes" id="UP000886860">
    <property type="component" value="Unassembled WGS sequence"/>
</dbReference>
<dbReference type="AlphaFoldDB" id="A0A9D1KGF9"/>
<feature type="chain" id="PRO_5038408704" evidence="1">
    <location>
        <begin position="25"/>
        <end position="47"/>
    </location>
</feature>
<keyword evidence="1" id="KW-0732">Signal</keyword>
<evidence type="ECO:0000313" key="3">
    <source>
        <dbReference type="Proteomes" id="UP000886860"/>
    </source>
</evidence>